<keyword evidence="2" id="KW-0812">Transmembrane</keyword>
<feature type="compositionally biased region" description="Low complexity" evidence="1">
    <location>
        <begin position="101"/>
        <end position="111"/>
    </location>
</feature>
<sequence length="413" mass="42934">MTSDKTSRSQRLLLTVAVVATLLLAGLGVRWLTAPDSSPLAHLPTPPPLLEAIGPIPMYGVQIVVALAGAVTGIVLLAPRPAVPVSRGARVSRDSRGGHGAPASRGSRGGRSARVGLAVMGVGTLQVIVFGLGFGSTATLSSVGYLLALAIPPVLVGLAVLLLRDRRGRPRILGVVLLAGLALVLVILRDVITDVGTAIAPLLREQADQFLTVGLLVAVGAAWAGVVVLTLRSSSGDHRHLVCRTEAWVLRHRRRLTIIAACGPLPYALIRLTWLTPWPLLGGSVAEADPSLRLWGLAISGGAWLGVILTLGLIRPWGEVFPRWFPVVGGRPVPVAAAVIPGLTAAALLTFAALPMMLSLAPFGLAVMISMTLILPCGVWGPALALAVWGYAAHRRSTTAPRPGPTVSARMEA</sequence>
<keyword evidence="2" id="KW-0472">Membrane</keyword>
<dbReference type="AlphaFoldDB" id="A0A9D2LDZ1"/>
<feature type="transmembrane region" description="Helical" evidence="2">
    <location>
        <begin position="294"/>
        <end position="314"/>
    </location>
</feature>
<feature type="transmembrane region" description="Helical" evidence="2">
    <location>
        <begin position="363"/>
        <end position="392"/>
    </location>
</feature>
<reference evidence="3" key="2">
    <citation type="submission" date="2021-04" db="EMBL/GenBank/DDBJ databases">
        <authorList>
            <person name="Gilroy R."/>
        </authorList>
    </citation>
    <scope>NUCLEOTIDE SEQUENCE</scope>
    <source>
        <strain evidence="3">ChiHjej13B12-24818</strain>
    </source>
</reference>
<evidence type="ECO:0000313" key="4">
    <source>
        <dbReference type="Proteomes" id="UP000823823"/>
    </source>
</evidence>
<gene>
    <name evidence="3" type="ORF">H9786_08335</name>
</gene>
<evidence type="ECO:0000313" key="3">
    <source>
        <dbReference type="EMBL" id="HJB10525.1"/>
    </source>
</evidence>
<feature type="transmembrane region" description="Helical" evidence="2">
    <location>
        <begin position="172"/>
        <end position="189"/>
    </location>
</feature>
<feature type="transmembrane region" description="Helical" evidence="2">
    <location>
        <begin position="256"/>
        <end position="274"/>
    </location>
</feature>
<name>A0A9D2LDZ1_9MICO</name>
<reference evidence="3" key="1">
    <citation type="journal article" date="2021" name="PeerJ">
        <title>Extensive microbial diversity within the chicken gut microbiome revealed by metagenomics and culture.</title>
        <authorList>
            <person name="Gilroy R."/>
            <person name="Ravi A."/>
            <person name="Getino M."/>
            <person name="Pursley I."/>
            <person name="Horton D.L."/>
            <person name="Alikhan N.F."/>
            <person name="Baker D."/>
            <person name="Gharbi K."/>
            <person name="Hall N."/>
            <person name="Watson M."/>
            <person name="Adriaenssens E.M."/>
            <person name="Foster-Nyarko E."/>
            <person name="Jarju S."/>
            <person name="Secka A."/>
            <person name="Antonio M."/>
            <person name="Oren A."/>
            <person name="Chaudhuri R.R."/>
            <person name="La Ragione R."/>
            <person name="Hildebrand F."/>
            <person name="Pallen M.J."/>
        </authorList>
    </citation>
    <scope>NUCLEOTIDE SEQUENCE</scope>
    <source>
        <strain evidence="3">ChiHjej13B12-24818</strain>
    </source>
</reference>
<feature type="transmembrane region" description="Helical" evidence="2">
    <location>
        <begin position="115"/>
        <end position="136"/>
    </location>
</feature>
<comment type="caution">
    <text evidence="3">The sequence shown here is derived from an EMBL/GenBank/DDBJ whole genome shotgun (WGS) entry which is preliminary data.</text>
</comment>
<proteinExistence type="predicted"/>
<feature type="transmembrane region" description="Helical" evidence="2">
    <location>
        <begin position="209"/>
        <end position="231"/>
    </location>
</feature>
<protein>
    <submittedName>
        <fullName evidence="3">Uncharacterized protein</fullName>
    </submittedName>
</protein>
<accession>A0A9D2LDZ1</accession>
<feature type="transmembrane region" description="Helical" evidence="2">
    <location>
        <begin position="12"/>
        <end position="32"/>
    </location>
</feature>
<evidence type="ECO:0000256" key="1">
    <source>
        <dbReference type="SAM" id="MobiDB-lite"/>
    </source>
</evidence>
<dbReference type="Proteomes" id="UP000823823">
    <property type="component" value="Unassembled WGS sequence"/>
</dbReference>
<feature type="transmembrane region" description="Helical" evidence="2">
    <location>
        <begin position="52"/>
        <end position="78"/>
    </location>
</feature>
<evidence type="ECO:0000256" key="2">
    <source>
        <dbReference type="SAM" id="Phobius"/>
    </source>
</evidence>
<keyword evidence="2" id="KW-1133">Transmembrane helix</keyword>
<feature type="transmembrane region" description="Helical" evidence="2">
    <location>
        <begin position="142"/>
        <end position="163"/>
    </location>
</feature>
<feature type="region of interest" description="Disordered" evidence="1">
    <location>
        <begin position="88"/>
        <end position="111"/>
    </location>
</feature>
<dbReference type="EMBL" id="DWZH01000062">
    <property type="protein sequence ID" value="HJB10525.1"/>
    <property type="molecule type" value="Genomic_DNA"/>
</dbReference>
<feature type="transmembrane region" description="Helical" evidence="2">
    <location>
        <begin position="335"/>
        <end position="357"/>
    </location>
</feature>
<organism evidence="3 4">
    <name type="scientific">Candidatus Brachybacterium merdavium</name>
    <dbReference type="NCBI Taxonomy" id="2838513"/>
    <lineage>
        <taxon>Bacteria</taxon>
        <taxon>Bacillati</taxon>
        <taxon>Actinomycetota</taxon>
        <taxon>Actinomycetes</taxon>
        <taxon>Micrococcales</taxon>
        <taxon>Dermabacteraceae</taxon>
        <taxon>Brachybacterium</taxon>
    </lineage>
</organism>